<organism evidence="1 2">
    <name type="scientific">Paenibacillus roseopurpureus</name>
    <dbReference type="NCBI Taxonomy" id="2918901"/>
    <lineage>
        <taxon>Bacteria</taxon>
        <taxon>Bacillati</taxon>
        <taxon>Bacillota</taxon>
        <taxon>Bacilli</taxon>
        <taxon>Bacillales</taxon>
        <taxon>Paenibacillaceae</taxon>
        <taxon>Paenibacillus</taxon>
    </lineage>
</organism>
<sequence length="84" mass="9615">MKDNLRMGKSAFWSGSSQEINGSIRRCFSQIDVAASSCMFLDTPNTHLLQTGSNYRGVFGVFFRGYQRFRACQENQFDFIAIRT</sequence>
<name>A0AA96LKN3_9BACL</name>
<proteinExistence type="predicted"/>
<evidence type="ECO:0000313" key="2">
    <source>
        <dbReference type="Proteomes" id="UP001304650"/>
    </source>
</evidence>
<dbReference type="KEGG" id="proo:MJB10_16440"/>
<keyword evidence="2" id="KW-1185">Reference proteome</keyword>
<evidence type="ECO:0000313" key="1">
    <source>
        <dbReference type="EMBL" id="WNR42704.1"/>
    </source>
</evidence>
<reference evidence="1" key="1">
    <citation type="submission" date="2022-02" db="EMBL/GenBank/DDBJ databases">
        <title>Paenibacillus sp. MBLB1832 Whole Genome Shotgun Sequencing.</title>
        <authorList>
            <person name="Hwang C.Y."/>
            <person name="Cho E.-S."/>
            <person name="Seo M.-J."/>
        </authorList>
    </citation>
    <scope>NUCLEOTIDE SEQUENCE</scope>
    <source>
        <strain evidence="1">MBLB1832</strain>
    </source>
</reference>
<accession>A0AA96LKN3</accession>
<dbReference type="AlphaFoldDB" id="A0AA96LKN3"/>
<dbReference type="EMBL" id="CP130319">
    <property type="protein sequence ID" value="WNR42704.1"/>
    <property type="molecule type" value="Genomic_DNA"/>
</dbReference>
<protein>
    <submittedName>
        <fullName evidence="1">Uncharacterized protein</fullName>
    </submittedName>
</protein>
<dbReference type="Proteomes" id="UP001304650">
    <property type="component" value="Chromosome"/>
</dbReference>
<dbReference type="RefSeq" id="WP_314796372.1">
    <property type="nucleotide sequence ID" value="NZ_CP130319.1"/>
</dbReference>
<gene>
    <name evidence="1" type="ORF">MJB10_16440</name>
</gene>